<feature type="transmembrane region" description="Helical" evidence="2">
    <location>
        <begin position="336"/>
        <end position="353"/>
    </location>
</feature>
<dbReference type="PANTHER" id="PTHR23128:SF132">
    <property type="entry name" value="SERPENTINE RECEPTOR, CLASS E (EPSILON)-RELATED"/>
    <property type="match status" value="1"/>
</dbReference>
<feature type="transmembrane region" description="Helical" evidence="2">
    <location>
        <begin position="124"/>
        <end position="144"/>
    </location>
</feature>
<feature type="transmembrane region" description="Helical" evidence="2">
    <location>
        <begin position="296"/>
        <end position="316"/>
    </location>
</feature>
<evidence type="ECO:0000313" key="3">
    <source>
        <dbReference type="EMBL" id="EYC31718.1"/>
    </source>
</evidence>
<proteinExistence type="inferred from homology"/>
<organism evidence="3 4">
    <name type="scientific">Ancylostoma ceylanicum</name>
    <dbReference type="NCBI Taxonomy" id="53326"/>
    <lineage>
        <taxon>Eukaryota</taxon>
        <taxon>Metazoa</taxon>
        <taxon>Ecdysozoa</taxon>
        <taxon>Nematoda</taxon>
        <taxon>Chromadorea</taxon>
        <taxon>Rhabditida</taxon>
        <taxon>Rhabditina</taxon>
        <taxon>Rhabditomorpha</taxon>
        <taxon>Strongyloidea</taxon>
        <taxon>Ancylostomatidae</taxon>
        <taxon>Ancylostomatinae</taxon>
        <taxon>Ancylostoma</taxon>
    </lineage>
</organism>
<gene>
    <name evidence="3" type="primary">Acey_s0003.g1198</name>
    <name evidence="3" type="synonym">Acey-sre-20</name>
    <name evidence="3" type="ORF">Y032_0003g1198</name>
</gene>
<feature type="transmembrane region" description="Helical" evidence="2">
    <location>
        <begin position="6"/>
        <end position="29"/>
    </location>
</feature>
<reference evidence="4" key="1">
    <citation type="journal article" date="2015" name="Nat. Genet.">
        <title>The genome and transcriptome of the zoonotic hookworm Ancylostoma ceylanicum identify infection-specific gene families.</title>
        <authorList>
            <person name="Schwarz E.M."/>
            <person name="Hu Y."/>
            <person name="Antoshechkin I."/>
            <person name="Miller M.M."/>
            <person name="Sternberg P.W."/>
            <person name="Aroian R.V."/>
        </authorList>
    </citation>
    <scope>NUCLEOTIDE SEQUENCE</scope>
    <source>
        <strain evidence="4">HY135</strain>
    </source>
</reference>
<feature type="transmembrane region" description="Helical" evidence="2">
    <location>
        <begin position="41"/>
        <end position="62"/>
    </location>
</feature>
<dbReference type="GO" id="GO:0007606">
    <property type="term" value="P:sensory perception of chemical stimulus"/>
    <property type="evidence" value="ECO:0007669"/>
    <property type="project" value="InterPro"/>
</dbReference>
<feature type="transmembrane region" description="Helical" evidence="2">
    <location>
        <begin position="209"/>
        <end position="230"/>
    </location>
</feature>
<feature type="transmembrane region" description="Helical" evidence="2">
    <location>
        <begin position="242"/>
        <end position="263"/>
    </location>
</feature>
<dbReference type="InterPro" id="IPR004151">
    <property type="entry name" value="7TM_GPCR_serpentine_rcpt_Sre"/>
</dbReference>
<evidence type="ECO:0008006" key="5">
    <source>
        <dbReference type="Google" id="ProtNLM"/>
    </source>
</evidence>
<evidence type="ECO:0000256" key="2">
    <source>
        <dbReference type="SAM" id="Phobius"/>
    </source>
</evidence>
<dbReference type="AlphaFoldDB" id="A0A016VY80"/>
<keyword evidence="4" id="KW-1185">Reference proteome</keyword>
<protein>
    <recommendedName>
        <fullName evidence="5">Sre G protein-coupled chemoreceptor</fullName>
    </recommendedName>
</protein>
<keyword evidence="2" id="KW-0812">Transmembrane</keyword>
<name>A0A016VY80_9BILA</name>
<feature type="transmembrane region" description="Helical" evidence="2">
    <location>
        <begin position="156"/>
        <end position="174"/>
    </location>
</feature>
<dbReference type="GO" id="GO:0016020">
    <property type="term" value="C:membrane"/>
    <property type="evidence" value="ECO:0007669"/>
    <property type="project" value="InterPro"/>
</dbReference>
<dbReference type="OrthoDB" id="5809021at2759"/>
<feature type="transmembrane region" description="Helical" evidence="2">
    <location>
        <begin position="77"/>
        <end position="103"/>
    </location>
</feature>
<dbReference type="PANTHER" id="PTHR23128">
    <property type="entry name" value="SERPENTINE RECEPTOR, CLASS E (EPSILON)-RELATED"/>
    <property type="match status" value="1"/>
</dbReference>
<keyword evidence="2" id="KW-0472">Membrane</keyword>
<keyword evidence="2" id="KW-1133">Transmembrane helix</keyword>
<dbReference type="EMBL" id="JARK01001339">
    <property type="protein sequence ID" value="EYC31718.1"/>
    <property type="molecule type" value="Genomic_DNA"/>
</dbReference>
<dbReference type="Proteomes" id="UP000024635">
    <property type="component" value="Unassembled WGS sequence"/>
</dbReference>
<evidence type="ECO:0000313" key="4">
    <source>
        <dbReference type="Proteomes" id="UP000024635"/>
    </source>
</evidence>
<comment type="similarity">
    <text evidence="1">Belongs to the nematode receptor-like protein sre family.</text>
</comment>
<dbReference type="Pfam" id="PF03125">
    <property type="entry name" value="Sre"/>
    <property type="match status" value="1"/>
</dbReference>
<comment type="caution">
    <text evidence="3">The sequence shown here is derived from an EMBL/GenBank/DDBJ whole genome shotgun (WGS) entry which is preliminary data.</text>
</comment>
<accession>A0A016VY80</accession>
<sequence length="397" mass="45364">MDSFWFGVIAVTYQLLFVVIVILSVVVFAISWRTKGLHDNLTAVIQFTLFMLGVGSIARFILQMCKIFGIVAEQGNFAAVLINISVLLRAAHSYSFCFSLASIAIERCLATYFLRDYEQRSRKAVRILLVSVSLSISMVLGGISVYRDLTDIDLPYVTSIILCSTIVICYLHWYNYRKMMQSTKWNLPYTLSFRFQLQENIRVFKMLRYLYLTASVTAFLAVGLLFIAVKCRDQICGRLVDAIYQLVISICGSITTVVCAVSVPQWRLQLRKHLPLWRPSPIQNAVSFRNDEDASLLRYLYIAAIITTLVAAGLTFANVRCLDESCARLTSVAYEISKSICGCTLLLVCFLSVPQWRSELKRWTFFRRKIAIHNIVSMSASKEMTAVYFRELKNFWR</sequence>
<evidence type="ECO:0000256" key="1">
    <source>
        <dbReference type="ARBA" id="ARBA00006803"/>
    </source>
</evidence>